<dbReference type="STRING" id="177199.A0A420YAM8"/>
<organism evidence="9 10">
    <name type="scientific">Coniochaeta pulveracea</name>
    <dbReference type="NCBI Taxonomy" id="177199"/>
    <lineage>
        <taxon>Eukaryota</taxon>
        <taxon>Fungi</taxon>
        <taxon>Dikarya</taxon>
        <taxon>Ascomycota</taxon>
        <taxon>Pezizomycotina</taxon>
        <taxon>Sordariomycetes</taxon>
        <taxon>Sordariomycetidae</taxon>
        <taxon>Coniochaetales</taxon>
        <taxon>Coniochaetaceae</taxon>
        <taxon>Coniochaeta</taxon>
    </lineage>
</organism>
<feature type="compositionally biased region" description="Polar residues" evidence="6">
    <location>
        <begin position="940"/>
        <end position="950"/>
    </location>
</feature>
<evidence type="ECO:0000256" key="6">
    <source>
        <dbReference type="SAM" id="MobiDB-lite"/>
    </source>
</evidence>
<dbReference type="EMBL" id="QVQW01000025">
    <property type="protein sequence ID" value="RKU44951.1"/>
    <property type="molecule type" value="Genomic_DNA"/>
</dbReference>
<feature type="compositionally biased region" description="Polar residues" evidence="6">
    <location>
        <begin position="1065"/>
        <end position="1076"/>
    </location>
</feature>
<feature type="region of interest" description="Disordered" evidence="6">
    <location>
        <begin position="1015"/>
        <end position="1123"/>
    </location>
</feature>
<feature type="compositionally biased region" description="Basic and acidic residues" evidence="6">
    <location>
        <begin position="403"/>
        <end position="415"/>
    </location>
</feature>
<protein>
    <submittedName>
        <fullName evidence="9">Uncharacterized protein</fullName>
    </submittedName>
</protein>
<feature type="region of interest" description="Disordered" evidence="6">
    <location>
        <begin position="828"/>
        <end position="852"/>
    </location>
</feature>
<keyword evidence="4" id="KW-0804">Transcription</keyword>
<evidence type="ECO:0000313" key="9">
    <source>
        <dbReference type="EMBL" id="RKU44951.1"/>
    </source>
</evidence>
<dbReference type="GO" id="GO:0005634">
    <property type="term" value="C:nucleus"/>
    <property type="evidence" value="ECO:0007669"/>
    <property type="project" value="UniProtKB-SubCell"/>
</dbReference>
<dbReference type="GO" id="GO:0042791">
    <property type="term" value="P:5S class rRNA transcription by RNA polymerase III"/>
    <property type="evidence" value="ECO:0007669"/>
    <property type="project" value="TreeGrafter"/>
</dbReference>
<feature type="region of interest" description="Disordered" evidence="6">
    <location>
        <begin position="512"/>
        <end position="539"/>
    </location>
</feature>
<feature type="region of interest" description="Disordered" evidence="6">
    <location>
        <begin position="1252"/>
        <end position="1353"/>
    </location>
</feature>
<keyword evidence="10" id="KW-1185">Reference proteome</keyword>
<dbReference type="Proteomes" id="UP000275385">
    <property type="component" value="Unassembled WGS sequence"/>
</dbReference>
<feature type="region of interest" description="Disordered" evidence="6">
    <location>
        <begin position="129"/>
        <end position="154"/>
    </location>
</feature>
<accession>A0A420YAM8</accession>
<evidence type="ECO:0000256" key="2">
    <source>
        <dbReference type="ARBA" id="ARBA00022553"/>
    </source>
</evidence>
<dbReference type="GO" id="GO:0000127">
    <property type="term" value="C:transcription factor TFIIIC complex"/>
    <property type="evidence" value="ECO:0007669"/>
    <property type="project" value="InterPro"/>
</dbReference>
<feature type="region of interest" description="Disordered" evidence="6">
    <location>
        <begin position="1656"/>
        <end position="1698"/>
    </location>
</feature>
<evidence type="ECO:0000313" key="10">
    <source>
        <dbReference type="Proteomes" id="UP000275385"/>
    </source>
</evidence>
<gene>
    <name evidence="9" type="ORF">DL546_005973</name>
</gene>
<comment type="caution">
    <text evidence="9">The sequence shown here is derived from an EMBL/GenBank/DDBJ whole genome shotgun (WGS) entry which is preliminary data.</text>
</comment>
<feature type="region of interest" description="Disordered" evidence="6">
    <location>
        <begin position="396"/>
        <end position="420"/>
    </location>
</feature>
<evidence type="ECO:0000256" key="5">
    <source>
        <dbReference type="ARBA" id="ARBA00023242"/>
    </source>
</evidence>
<dbReference type="GO" id="GO:0003677">
    <property type="term" value="F:DNA binding"/>
    <property type="evidence" value="ECO:0007669"/>
    <property type="project" value="UniProtKB-KW"/>
</dbReference>
<dbReference type="PANTHER" id="PTHR15180">
    <property type="entry name" value="GENERAL TRANSCRIPTION FACTOR 3C POLYPEPTIDE 1"/>
    <property type="match status" value="1"/>
</dbReference>
<reference evidence="9 10" key="1">
    <citation type="submission" date="2018-08" db="EMBL/GenBank/DDBJ databases">
        <title>Draft genome of the lignicolous fungus Coniochaeta pulveracea.</title>
        <authorList>
            <person name="Borstlap C.J."/>
            <person name="De Witt R.N."/>
            <person name="Botha A."/>
            <person name="Volschenk H."/>
        </authorList>
    </citation>
    <scope>NUCLEOTIDE SEQUENCE [LARGE SCALE GENOMIC DNA]</scope>
    <source>
        <strain evidence="9 10">CAB683</strain>
    </source>
</reference>
<dbReference type="GO" id="GO:0006384">
    <property type="term" value="P:transcription initiation at RNA polymerase III promoter"/>
    <property type="evidence" value="ECO:0007669"/>
    <property type="project" value="InterPro"/>
</dbReference>
<feature type="compositionally biased region" description="Basic and acidic residues" evidence="6">
    <location>
        <begin position="1032"/>
        <end position="1046"/>
    </location>
</feature>
<evidence type="ECO:0000256" key="3">
    <source>
        <dbReference type="ARBA" id="ARBA00023125"/>
    </source>
</evidence>
<feature type="region of interest" description="Disordered" evidence="6">
    <location>
        <begin position="602"/>
        <end position="633"/>
    </location>
</feature>
<proteinExistence type="predicted"/>
<keyword evidence="2" id="KW-0597">Phosphoprotein</keyword>
<keyword evidence="5" id="KW-0539">Nucleus</keyword>
<sequence>MMEGLTEVVQFLLPELAMAGEQGLAVDEFLELAKLFLHGGKKAVQAYQRASGDRDGNPFSSPPPLSLSDAELSFARGAWKWLVARPNVLVGNNRRWNKLSLDDVLALPDPNRPGQPIIKKVQADTNLVDASSSQSNLQEADSSGAKPRGPSTRPRLFVTEETIWRAIAGHGIDYKRIPKLEWQLLQGIAQAKHAGILQGELRQLSGQDKRSVPKRTDFLAAKGYIAKRSIMVRASKTSKLWLINFAPSATTEATEQSVAKQYDMSRGALTQDLSPVPWHSKWSGADIDVETFAESIIVIVKAWGVIRYADLRLKMGVEELRWQMRVMARLSRNLVDMGILTYTAATFSNQKKVWKDCIKFLRDPTESEWAQILATGKKTSKYSDLSKDRQPKPLALAMTKSDAQSREGAGSKDTEDSVGAAPAQLVSRGAVGWVPEKPLAQTLFDTVEAAGPGGASNPQISAATVGYNFRRYIGTMLTNIALCKQPPHLQKFQINRELVRKEKTTTFIYTTSSNTGQASHSTEAPDGLPGTADQAPPTATPSVLASTLLPYGFGPIQKEKLAAPTMSLAEISRKLKGRKQRGITKSRFRKAGGVLMPVDVPEERAPKRQRLEAPDDATPGAEEEVQPPQRNGVFIPGIPEEFLPEKPDGVYMGEPNSLQPKSQRRGRAKKSAVVIFRHEKLKNSGFWAPTMPLRPAEISFPVKYDGVMGEVRLHKVDKTVTFFSRPALPEESLPVISLDELLGDPTIKSFPTGEHMSLFFVTKEASETPSRTYSFLFRKDEASQREAKEFVGQVKAIMHPPPTPEKLPVSDDKHDDSTVAEANMSIVTEQVDAQEPDTSQTPAKSTGKKRGIRKRDIRCWKCEKCGGTWKNDIGLKYHLEKSQNPCNPSFVPGPPVPKKKRRRSLTPPPSMLRNSSASEQPPESTPSGRPVRQAAAVAANQLQEQTSEELQPQVITTRRPGPRPRYVPKLYDTGPATFRGLTVDDSLSRRADLMTTPVRQRDPRPSQYTYVPKLILSPNGPKASTPQAARKAQPEGERQPDSKTTERVQPAETIDVRHGLLGRNASHSGQNVSNDGNGAIEDAQGNVREEDSILPQLRPSEPETPRKYPPFKPADYTHHTTESKMRTAQAMDIIEYLLDCNEGVFPGDKALFYAMLKIFLRTFPNLTPPSLRSTSAAVRKLSSKNKAREIVHAFRSNGKFVTCHMLVAADIDVKDQAPTQLKKKMQEAYPRIYIPASFSPSQEEMKLLEQMDSKDVTETPEPNANTDKFRKRREGIEVEVLTAPFYQENPGHTPGQFNGPDSPTQRRKRRTKAEMLADEAEASKKRRKTIGNRLLKSAPAEEQLAAEGSQETEAVGWEASNDVESADIANAIKQFGLLPPQRGGKKKALPNVAPMKKLDPHVGRKQNPGIDSLPALFFSNRIDPRLLVDDLELQFLRPNTRLEDSCDWTEDSLASDSSHTPDAGIQPTYEVSMPPKATLEPVNHFSFQPISITLQAISPGVWPVVDFPFSNSAVEEKGDSYTMRGWFPDRRWFFLQGLPRDVNNMSSMVKGKTIDPSKYADPVYGAFTDTVDRCARWEQSETGKFVMTSDTVAPDYIYINFGTPFGKVKKGPFSTLEWHEENQFTIDTIPWDDLDAMSDIDGGGEDGESPKKLAATLLKRPRGRPPKSPDARKKDRARAAGGENGEKAKMGRRPKKNRLPAIATSRIHTPYPRDENEYMEVHRGKEITKEWNSEHTQLAAFVCVSTLVGGVGKAVDWGLMMRLFPHVSLSHLRKFWGDLNKDRKSTIVDLTDKFQKAFLEAYEKGELPPLNYEDYVNYDWRYLINWTKGLAGAISDLPASYKDLQESNLVVSDQQYQPRDWRETFWVPNRSLYNRHQDASSQAFAMSIDLPEEKDEELLNIAMSWVRALCVTDRTHSENVISRRWASFKGLPRDQISEIINEAVQRLQDTYVITKDKGPSTIRLNDRVVKLLEKQSQELKFAEAAAFKRRLDKTFRKGKKHRVRYQADKDGHTLALLNLQAHGRITIETENKYVPLGYMPGNYETRKYNKKNHHFRLYAVPTDRYVYSSENEFQRMPDDQYELIDLLNRVSSTTAPSEGPQGELPIWCDFLGVVDERRWRKCLGAVIFLLSVRGPMRADQAAEQLKFLMPFEVQLVLDWADALGLMEQMTPGAPKSLTEWWWVAVDAQRVRVEGLVRKDKGKGAEFAPEEGRVEPKGGVLENEAVGAFDNP</sequence>
<feature type="compositionally biased region" description="Basic and acidic residues" evidence="6">
    <location>
        <begin position="602"/>
        <end position="613"/>
    </location>
</feature>
<dbReference type="Pfam" id="PF04182">
    <property type="entry name" value="B-block_TFIIIC"/>
    <property type="match status" value="1"/>
</dbReference>
<feature type="region of interest" description="Disordered" evidence="6">
    <location>
        <begin position="880"/>
        <end position="950"/>
    </location>
</feature>
<evidence type="ECO:0000256" key="1">
    <source>
        <dbReference type="ARBA" id="ARBA00004123"/>
    </source>
</evidence>
<dbReference type="OrthoDB" id="5403573at2759"/>
<dbReference type="PANTHER" id="PTHR15180:SF1">
    <property type="entry name" value="GENERAL TRANSCRIPTION FACTOR 3C POLYPEPTIDE 1"/>
    <property type="match status" value="1"/>
</dbReference>
<evidence type="ECO:0000259" key="7">
    <source>
        <dbReference type="Pfam" id="PF04182"/>
    </source>
</evidence>
<comment type="subcellular location">
    <subcellularLocation>
        <location evidence="1">Nucleus</location>
    </subcellularLocation>
</comment>
<dbReference type="InterPro" id="IPR046488">
    <property type="entry name" value="Sfc3/Tfc3_C"/>
</dbReference>
<feature type="compositionally biased region" description="Polar residues" evidence="6">
    <location>
        <begin position="129"/>
        <end position="141"/>
    </location>
</feature>
<dbReference type="InterPro" id="IPR044210">
    <property type="entry name" value="Tfc3-like"/>
</dbReference>
<dbReference type="InterPro" id="IPR007309">
    <property type="entry name" value="TFIIIC_Bblock-bd"/>
</dbReference>
<evidence type="ECO:0000256" key="4">
    <source>
        <dbReference type="ARBA" id="ARBA00023163"/>
    </source>
</evidence>
<feature type="compositionally biased region" description="Polar residues" evidence="6">
    <location>
        <begin position="912"/>
        <end position="927"/>
    </location>
</feature>
<feature type="domain" description="B-block binding subunit of TFIIIC" evidence="7">
    <location>
        <begin position="179"/>
        <end position="246"/>
    </location>
</feature>
<name>A0A420YAM8_9PEZI</name>
<evidence type="ECO:0000259" key="8">
    <source>
        <dbReference type="Pfam" id="PF20222"/>
    </source>
</evidence>
<keyword evidence="3" id="KW-0238">DNA-binding</keyword>
<dbReference type="Pfam" id="PF20222">
    <property type="entry name" value="DUF6581"/>
    <property type="match status" value="1"/>
</dbReference>
<feature type="domain" description="Transcription factor tau subunit sfc3/Tfc3 C-terminal" evidence="8">
    <location>
        <begin position="1729"/>
        <end position="2142"/>
    </location>
</feature>
<feature type="region of interest" description="Disordered" evidence="6">
    <location>
        <begin position="795"/>
        <end position="816"/>
    </location>
</feature>